<dbReference type="AlphaFoldDB" id="A0A917C6S6"/>
<dbReference type="Gene3D" id="1.10.238.160">
    <property type="match status" value="1"/>
</dbReference>
<dbReference type="RefSeq" id="WP_188666938.1">
    <property type="nucleotide sequence ID" value="NZ_BMHV01000035.1"/>
</dbReference>
<gene>
    <name evidence="1" type="ORF">GCM10011332_31260</name>
</gene>
<evidence type="ECO:0000313" key="1">
    <source>
        <dbReference type="EMBL" id="GGF74962.1"/>
    </source>
</evidence>
<sequence length="73" mass="8554">MDKMILRLNDVLSLTGYKSRTTIWRKLREGKFPAPLDLGGHQIGWLYEDVTNWINNRPKRTYTDFAGQANDKK</sequence>
<dbReference type="EMBL" id="BMHV01000035">
    <property type="protein sequence ID" value="GGF74962.1"/>
    <property type="molecule type" value="Genomic_DNA"/>
</dbReference>
<evidence type="ECO:0000313" key="2">
    <source>
        <dbReference type="Proteomes" id="UP000632498"/>
    </source>
</evidence>
<dbReference type="Proteomes" id="UP000632498">
    <property type="component" value="Unassembled WGS sequence"/>
</dbReference>
<comment type="caution">
    <text evidence="1">The sequence shown here is derived from an EMBL/GenBank/DDBJ whole genome shotgun (WGS) entry which is preliminary data.</text>
</comment>
<reference evidence="1" key="2">
    <citation type="submission" date="2020-09" db="EMBL/GenBank/DDBJ databases">
        <authorList>
            <person name="Sun Q."/>
            <person name="Zhou Y."/>
        </authorList>
    </citation>
    <scope>NUCLEOTIDE SEQUENCE</scope>
    <source>
        <strain evidence="1">CGMCC 1.15254</strain>
    </source>
</reference>
<evidence type="ECO:0008006" key="3">
    <source>
        <dbReference type="Google" id="ProtNLM"/>
    </source>
</evidence>
<accession>A0A917C6S6</accession>
<dbReference type="Pfam" id="PF05930">
    <property type="entry name" value="Phage_AlpA"/>
    <property type="match status" value="1"/>
</dbReference>
<proteinExistence type="predicted"/>
<name>A0A917C6S6_9PROT</name>
<keyword evidence="2" id="KW-1185">Reference proteome</keyword>
<organism evidence="1 2">
    <name type="scientific">Terasakiella brassicae</name>
    <dbReference type="NCBI Taxonomy" id="1634917"/>
    <lineage>
        <taxon>Bacteria</taxon>
        <taxon>Pseudomonadati</taxon>
        <taxon>Pseudomonadota</taxon>
        <taxon>Alphaproteobacteria</taxon>
        <taxon>Rhodospirillales</taxon>
        <taxon>Terasakiellaceae</taxon>
        <taxon>Terasakiella</taxon>
    </lineage>
</organism>
<reference evidence="1" key="1">
    <citation type="journal article" date="2014" name="Int. J. Syst. Evol. Microbiol.">
        <title>Complete genome sequence of Corynebacterium casei LMG S-19264T (=DSM 44701T), isolated from a smear-ripened cheese.</title>
        <authorList>
            <consortium name="US DOE Joint Genome Institute (JGI-PGF)"/>
            <person name="Walter F."/>
            <person name="Albersmeier A."/>
            <person name="Kalinowski J."/>
            <person name="Ruckert C."/>
        </authorList>
    </citation>
    <scope>NUCLEOTIDE SEQUENCE</scope>
    <source>
        <strain evidence="1">CGMCC 1.15254</strain>
    </source>
</reference>
<protein>
    <recommendedName>
        <fullName evidence="3">AlpA family transcriptional regulator</fullName>
    </recommendedName>
</protein>
<dbReference type="InterPro" id="IPR010260">
    <property type="entry name" value="AlpA"/>
</dbReference>